<gene>
    <name evidence="1" type="ORF">EVA_08163</name>
</gene>
<accession>J9CU34</accession>
<sequence length="48" mass="5457">SVLREHTDDAAAADRLFEEFQAMFAEIKENVRQQHDADMPSPTPLKEA</sequence>
<name>J9CU34_9ZZZZ</name>
<comment type="caution">
    <text evidence="1">The sequence shown here is derived from an EMBL/GenBank/DDBJ whole genome shotgun (WGS) entry which is preliminary data.</text>
</comment>
<proteinExistence type="predicted"/>
<dbReference type="AlphaFoldDB" id="J9CU34"/>
<dbReference type="EMBL" id="AMCI01002057">
    <property type="protein sequence ID" value="EJX03731.1"/>
    <property type="molecule type" value="Genomic_DNA"/>
</dbReference>
<reference evidence="1" key="1">
    <citation type="journal article" date="2012" name="PLoS ONE">
        <title>Gene sets for utilization of primary and secondary nutrition supplies in the distal gut of endangered iberian lynx.</title>
        <authorList>
            <person name="Alcaide M."/>
            <person name="Messina E."/>
            <person name="Richter M."/>
            <person name="Bargiela R."/>
            <person name="Peplies J."/>
            <person name="Huws S.A."/>
            <person name="Newbold C.J."/>
            <person name="Golyshin P.N."/>
            <person name="Simon M.A."/>
            <person name="Lopez G."/>
            <person name="Yakimov M.M."/>
            <person name="Ferrer M."/>
        </authorList>
    </citation>
    <scope>NUCLEOTIDE SEQUENCE</scope>
</reference>
<protein>
    <submittedName>
        <fullName evidence="1">Uncharacterized protein</fullName>
    </submittedName>
</protein>
<evidence type="ECO:0000313" key="1">
    <source>
        <dbReference type="EMBL" id="EJX03731.1"/>
    </source>
</evidence>
<feature type="non-terminal residue" evidence="1">
    <location>
        <position position="1"/>
    </location>
</feature>
<organism evidence="1">
    <name type="scientific">gut metagenome</name>
    <dbReference type="NCBI Taxonomy" id="749906"/>
    <lineage>
        <taxon>unclassified sequences</taxon>
        <taxon>metagenomes</taxon>
        <taxon>organismal metagenomes</taxon>
    </lineage>
</organism>